<evidence type="ECO:0000313" key="1">
    <source>
        <dbReference type="EMBL" id="OMJ28901.1"/>
    </source>
</evidence>
<gene>
    <name evidence="1" type="ORF">AYI69_g1606</name>
</gene>
<reference evidence="2" key="1">
    <citation type="submission" date="2017-01" db="EMBL/GenBank/DDBJ databases">
        <authorList>
            <person name="Wang Y."/>
            <person name="White M."/>
            <person name="Kvist S."/>
            <person name="Moncalvo J.-M."/>
        </authorList>
    </citation>
    <scope>NUCLEOTIDE SEQUENCE [LARGE SCALE GENOMIC DNA]</scope>
    <source>
        <strain evidence="2">ID-206-W2</strain>
    </source>
</reference>
<dbReference type="Proteomes" id="UP000187429">
    <property type="component" value="Unassembled WGS sequence"/>
</dbReference>
<feature type="non-terminal residue" evidence="1">
    <location>
        <position position="33"/>
    </location>
</feature>
<name>A0A1R1YPS7_9FUNG</name>
<protein>
    <submittedName>
        <fullName evidence="1">Uncharacterized protein</fullName>
    </submittedName>
</protein>
<dbReference type="AlphaFoldDB" id="A0A1R1YPS7"/>
<dbReference type="EMBL" id="LSSM01000440">
    <property type="protein sequence ID" value="OMJ28901.1"/>
    <property type="molecule type" value="Genomic_DNA"/>
</dbReference>
<keyword evidence="2" id="KW-1185">Reference proteome</keyword>
<evidence type="ECO:0000313" key="2">
    <source>
        <dbReference type="Proteomes" id="UP000187429"/>
    </source>
</evidence>
<sequence>MEQPINFQGLPEKFSGKPSKISVVNWCDRFKRI</sequence>
<comment type="caution">
    <text evidence="1">The sequence shown here is derived from an EMBL/GenBank/DDBJ whole genome shotgun (WGS) entry which is preliminary data.</text>
</comment>
<proteinExistence type="predicted"/>
<accession>A0A1R1YPS7</accession>
<organism evidence="1 2">
    <name type="scientific">Smittium culicis</name>
    <dbReference type="NCBI Taxonomy" id="133412"/>
    <lineage>
        <taxon>Eukaryota</taxon>
        <taxon>Fungi</taxon>
        <taxon>Fungi incertae sedis</taxon>
        <taxon>Zoopagomycota</taxon>
        <taxon>Kickxellomycotina</taxon>
        <taxon>Harpellomycetes</taxon>
        <taxon>Harpellales</taxon>
        <taxon>Legeriomycetaceae</taxon>
        <taxon>Smittium</taxon>
    </lineage>
</organism>